<dbReference type="AlphaFoldDB" id="A0A5C1ADZ2"/>
<organism evidence="1 2">
    <name type="scientific">Limnoglobus roseus</name>
    <dbReference type="NCBI Taxonomy" id="2598579"/>
    <lineage>
        <taxon>Bacteria</taxon>
        <taxon>Pseudomonadati</taxon>
        <taxon>Planctomycetota</taxon>
        <taxon>Planctomycetia</taxon>
        <taxon>Gemmatales</taxon>
        <taxon>Gemmataceae</taxon>
        <taxon>Limnoglobus</taxon>
    </lineage>
</organism>
<sequence length="214" mass="23495">MPVARSGSRAFALDVSHVPASLDDVQQLRTYDPNHYGIREAVRLRHVYATTVGRFGRVSYRVRLPESSPGGPAASVDLAGRFHTASAAGKAAVRFLKWRYGDAWTPAARPLALPDVDAFDDEVRDGRPPVWVGRIWVAGTPELVFADRRREMGFASRDGAKAAAVRIVQEQLGADWRLYLGRYRRPWADPMPAGRLRIPDVVCAGEEVGAMAGS</sequence>
<gene>
    <name evidence="1" type="ORF">PX52LOC_04440</name>
</gene>
<name>A0A5C1ADZ2_9BACT</name>
<proteinExistence type="predicted"/>
<evidence type="ECO:0000313" key="1">
    <source>
        <dbReference type="EMBL" id="QEL17451.1"/>
    </source>
</evidence>
<dbReference type="RefSeq" id="WP_149112061.1">
    <property type="nucleotide sequence ID" value="NZ_CP042425.1"/>
</dbReference>
<keyword evidence="2" id="KW-1185">Reference proteome</keyword>
<dbReference type="EMBL" id="CP042425">
    <property type="protein sequence ID" value="QEL17451.1"/>
    <property type="molecule type" value="Genomic_DNA"/>
</dbReference>
<dbReference type="KEGG" id="lrs:PX52LOC_04440"/>
<protein>
    <submittedName>
        <fullName evidence="1">Uncharacterized protein</fullName>
    </submittedName>
</protein>
<dbReference type="Proteomes" id="UP000324974">
    <property type="component" value="Chromosome"/>
</dbReference>
<evidence type="ECO:0000313" key="2">
    <source>
        <dbReference type="Proteomes" id="UP000324974"/>
    </source>
</evidence>
<reference evidence="2" key="1">
    <citation type="submission" date="2019-08" db="EMBL/GenBank/DDBJ databases">
        <title>Limnoglobus roseus gen. nov., sp. nov., a novel freshwater planctomycete with a giant genome from the family Gemmataceae.</title>
        <authorList>
            <person name="Kulichevskaya I.S."/>
            <person name="Naumoff D.G."/>
            <person name="Miroshnikov K."/>
            <person name="Ivanova A."/>
            <person name="Philippov D.A."/>
            <person name="Hakobyan A."/>
            <person name="Rijpstra I.C."/>
            <person name="Sinninghe Damste J.S."/>
            <person name="Liesack W."/>
            <person name="Dedysh S.N."/>
        </authorList>
    </citation>
    <scope>NUCLEOTIDE SEQUENCE [LARGE SCALE GENOMIC DNA]</scope>
    <source>
        <strain evidence="2">PX52</strain>
    </source>
</reference>
<accession>A0A5C1ADZ2</accession>